<dbReference type="CDD" id="cd13578">
    <property type="entry name" value="PBP2_Bug27"/>
    <property type="match status" value="1"/>
</dbReference>
<dbReference type="PIRSF" id="PIRSF017082">
    <property type="entry name" value="YflP"/>
    <property type="match status" value="1"/>
</dbReference>
<evidence type="ECO:0000313" key="3">
    <source>
        <dbReference type="Proteomes" id="UP000680815"/>
    </source>
</evidence>
<dbReference type="InterPro" id="IPR042100">
    <property type="entry name" value="Bug_dom1"/>
</dbReference>
<dbReference type="InterPro" id="IPR005064">
    <property type="entry name" value="BUG"/>
</dbReference>
<gene>
    <name evidence="2" type="ORF">J5Y09_15945</name>
</gene>
<dbReference type="RefSeq" id="WP_209352810.1">
    <property type="nucleotide sequence ID" value="NZ_JAGIYZ010000015.1"/>
</dbReference>
<dbReference type="Proteomes" id="UP000680815">
    <property type="component" value="Unassembled WGS sequence"/>
</dbReference>
<dbReference type="Gene3D" id="3.40.190.150">
    <property type="entry name" value="Bordetella uptake gene, domain 1"/>
    <property type="match status" value="1"/>
</dbReference>
<keyword evidence="3" id="KW-1185">Reference proteome</keyword>
<comment type="similarity">
    <text evidence="1">Belongs to the UPF0065 (bug) family.</text>
</comment>
<reference evidence="2 3" key="1">
    <citation type="submission" date="2021-03" db="EMBL/GenBank/DDBJ databases">
        <authorList>
            <person name="So Y."/>
        </authorList>
    </citation>
    <scope>NUCLEOTIDE SEQUENCE [LARGE SCALE GENOMIC DNA]</scope>
    <source>
        <strain evidence="2 3">PWR1</strain>
    </source>
</reference>
<comment type="caution">
    <text evidence="2">The sequence shown here is derived from an EMBL/GenBank/DDBJ whole genome shotgun (WGS) entry which is preliminary data.</text>
</comment>
<name>A0ABS4AVY3_9PROT</name>
<dbReference type="Pfam" id="PF03401">
    <property type="entry name" value="TctC"/>
    <property type="match status" value="1"/>
</dbReference>
<sequence>MLHRRDILLAAAAVTPLSAPRAQRAWPGGPIRLIVSFPPGGSVDLVARSLQAPLQRILGVPVVVENRTGASGAIGTGAVVRSAPDGLTFLVVSDVHAALPALIPDLPFDSRRDLAPVMLVGTAPMLLCAHRTRPWRTMQDMMAAAKAQPERITCGTSGNGTLAHLVMEMMQQVGEFRTTHVPYRGGAPLVQAVMAGEIDLCIASAAPIGGMVRDGTLRPLVQTGGARSTLLPDLPTAREVGLAGIDANAWWCVLAPAAVPPAILDTFHAALVEALAPQEMRARMLATLGIEVVASSRAEFGTFVNAEFDTWTRVIRERNIRAD</sequence>
<accession>A0ABS4AVY3</accession>
<dbReference type="Gene3D" id="3.40.190.10">
    <property type="entry name" value="Periplasmic binding protein-like II"/>
    <property type="match status" value="1"/>
</dbReference>
<dbReference type="EMBL" id="JAGIYZ010000015">
    <property type="protein sequence ID" value="MBP0465419.1"/>
    <property type="molecule type" value="Genomic_DNA"/>
</dbReference>
<proteinExistence type="inferred from homology"/>
<dbReference type="SUPFAM" id="SSF53850">
    <property type="entry name" value="Periplasmic binding protein-like II"/>
    <property type="match status" value="1"/>
</dbReference>
<dbReference type="PANTHER" id="PTHR42928">
    <property type="entry name" value="TRICARBOXYLATE-BINDING PROTEIN"/>
    <property type="match status" value="1"/>
</dbReference>
<dbReference type="PANTHER" id="PTHR42928:SF5">
    <property type="entry name" value="BLR1237 PROTEIN"/>
    <property type="match status" value="1"/>
</dbReference>
<evidence type="ECO:0000313" key="2">
    <source>
        <dbReference type="EMBL" id="MBP0465419.1"/>
    </source>
</evidence>
<protein>
    <submittedName>
        <fullName evidence="2">Tripartite tricarboxylate transporter substrate binding protein</fullName>
    </submittedName>
</protein>
<evidence type="ECO:0000256" key="1">
    <source>
        <dbReference type="ARBA" id="ARBA00006987"/>
    </source>
</evidence>
<organism evidence="2 3">
    <name type="scientific">Roseomonas nitratireducens</name>
    <dbReference type="NCBI Taxonomy" id="2820810"/>
    <lineage>
        <taxon>Bacteria</taxon>
        <taxon>Pseudomonadati</taxon>
        <taxon>Pseudomonadota</taxon>
        <taxon>Alphaproteobacteria</taxon>
        <taxon>Acetobacterales</taxon>
        <taxon>Roseomonadaceae</taxon>
        <taxon>Roseomonas</taxon>
    </lineage>
</organism>